<accession>A0A8X8CX40</accession>
<dbReference type="Proteomes" id="UP000886885">
    <property type="component" value="Chromosome 4A"/>
</dbReference>
<proteinExistence type="predicted"/>
<reference evidence="3" key="1">
    <citation type="journal article" date="2020" name="bioRxiv">
        <title>Hybrid origin of Populus tomentosa Carr. identified through genome sequencing and phylogenomic analysis.</title>
        <authorList>
            <person name="An X."/>
            <person name="Gao K."/>
            <person name="Chen Z."/>
            <person name="Li J."/>
            <person name="Yang X."/>
            <person name="Yang X."/>
            <person name="Zhou J."/>
            <person name="Guo T."/>
            <person name="Zhao T."/>
            <person name="Huang S."/>
            <person name="Miao D."/>
            <person name="Khan W.U."/>
            <person name="Rao P."/>
            <person name="Ye M."/>
            <person name="Lei B."/>
            <person name="Liao W."/>
            <person name="Wang J."/>
            <person name="Ji L."/>
            <person name="Li Y."/>
            <person name="Guo B."/>
            <person name="Mustafa N.S."/>
            <person name="Li S."/>
            <person name="Yun Q."/>
            <person name="Keller S.R."/>
            <person name="Mao J."/>
            <person name="Zhang R."/>
            <person name="Strauss S.H."/>
        </authorList>
    </citation>
    <scope>NUCLEOTIDE SEQUENCE</scope>
    <source>
        <strain evidence="3">GM15</strain>
        <tissue evidence="3">Leaf</tissue>
    </source>
</reference>
<dbReference type="InterPro" id="IPR001087">
    <property type="entry name" value="GDSL"/>
</dbReference>
<protein>
    <submittedName>
        <fullName evidence="3">Uncharacterized protein</fullName>
    </submittedName>
</protein>
<organism evidence="3 4">
    <name type="scientific">Populus tomentosa</name>
    <name type="common">Chinese white poplar</name>
    <dbReference type="NCBI Taxonomy" id="118781"/>
    <lineage>
        <taxon>Eukaryota</taxon>
        <taxon>Viridiplantae</taxon>
        <taxon>Streptophyta</taxon>
        <taxon>Embryophyta</taxon>
        <taxon>Tracheophyta</taxon>
        <taxon>Spermatophyta</taxon>
        <taxon>Magnoliopsida</taxon>
        <taxon>eudicotyledons</taxon>
        <taxon>Gunneridae</taxon>
        <taxon>Pentapetalae</taxon>
        <taxon>rosids</taxon>
        <taxon>fabids</taxon>
        <taxon>Malpighiales</taxon>
        <taxon>Salicaceae</taxon>
        <taxon>Saliceae</taxon>
        <taxon>Populus</taxon>
    </lineage>
</organism>
<evidence type="ECO:0000256" key="1">
    <source>
        <dbReference type="ARBA" id="ARBA00022729"/>
    </source>
</evidence>
<comment type="caution">
    <text evidence="3">The sequence shown here is derived from an EMBL/GenBank/DDBJ whole genome shotgun (WGS) entry which is preliminary data.</text>
</comment>
<evidence type="ECO:0000313" key="3">
    <source>
        <dbReference type="EMBL" id="KAG6779061.1"/>
    </source>
</evidence>
<feature type="region of interest" description="Disordered" evidence="2">
    <location>
        <begin position="1"/>
        <end position="41"/>
    </location>
</feature>
<sequence length="352" mass="39144">MTLRRRKRKMKLQSANGSVEHLMDDQGEDSTDSLESGFRKQGNIRNAHRGFSEMKTELERDLLLSTQNVFLQNDACNFAAAEFAKLPLIPPYSQPGNREFINGANFASGGAGALVETNQGREFQEYGEAAKRKTWSCSLAEVKTLLSKAVYIFYIGSNDYSVPSATNSTVLQSYSQEEYVKMVIGNITAVIQEIYKIGGRKFGLSKLTAGCDPASRALKLATTGGSGCMEEATMLAQLHNIALPEVLKELESHLKGFTYSFFDFYTTADERLNNPSKYGFKEVKMACCGSGPYRGSLTCGLKGYQLCVNISEYLYFDAVHPTEKANYQFAKLMWKGSTEVVKPYNLKTLFEI</sequence>
<keyword evidence="1" id="KW-0732">Signal</keyword>
<dbReference type="OrthoDB" id="1600564at2759"/>
<gene>
    <name evidence="3" type="ORF">POTOM_015428</name>
</gene>
<dbReference type="GO" id="GO:0016298">
    <property type="term" value="F:lipase activity"/>
    <property type="evidence" value="ECO:0007669"/>
    <property type="project" value="TreeGrafter"/>
</dbReference>
<dbReference type="InterPro" id="IPR044552">
    <property type="entry name" value="GLIP1-5/GLL25"/>
</dbReference>
<name>A0A8X8CX40_POPTO</name>
<dbReference type="AlphaFoldDB" id="A0A8X8CX40"/>
<dbReference type="EMBL" id="JAAWWB010000007">
    <property type="protein sequence ID" value="KAG6779061.1"/>
    <property type="molecule type" value="Genomic_DNA"/>
</dbReference>
<evidence type="ECO:0000256" key="2">
    <source>
        <dbReference type="SAM" id="MobiDB-lite"/>
    </source>
</evidence>
<dbReference type="PANTHER" id="PTHR45966:SF40">
    <property type="entry name" value="GDSL ESTERASE_LIPASE 1-LIKE"/>
    <property type="match status" value="1"/>
</dbReference>
<feature type="compositionally biased region" description="Basic residues" evidence="2">
    <location>
        <begin position="1"/>
        <end position="11"/>
    </location>
</feature>
<keyword evidence="4" id="KW-1185">Reference proteome</keyword>
<dbReference type="PANTHER" id="PTHR45966">
    <property type="entry name" value="GDSL-LIKE LIPASE/ACYLHYDROLASE"/>
    <property type="match status" value="1"/>
</dbReference>
<evidence type="ECO:0000313" key="4">
    <source>
        <dbReference type="Proteomes" id="UP000886885"/>
    </source>
</evidence>
<dbReference type="Pfam" id="PF00657">
    <property type="entry name" value="Lipase_GDSL"/>
    <property type="match status" value="1"/>
</dbReference>